<feature type="transmembrane region" description="Helical" evidence="2">
    <location>
        <begin position="107"/>
        <end position="125"/>
    </location>
</feature>
<comment type="caution">
    <text evidence="4">The sequence shown here is derived from an EMBL/GenBank/DDBJ whole genome shotgun (WGS) entry which is preliminary data.</text>
</comment>
<evidence type="ECO:0000313" key="4">
    <source>
        <dbReference type="EMBL" id="RFM30100.1"/>
    </source>
</evidence>
<keyword evidence="2" id="KW-0812">Transmembrane</keyword>
<feature type="transmembrane region" description="Helical" evidence="2">
    <location>
        <begin position="245"/>
        <end position="263"/>
    </location>
</feature>
<reference evidence="4 5" key="1">
    <citation type="submission" date="2018-08" db="EMBL/GenBank/DDBJ databases">
        <title>Chitinophagaceae sp. K23C18032701, a novel bacterium isolated from forest soil.</title>
        <authorList>
            <person name="Wang C."/>
        </authorList>
    </citation>
    <scope>NUCLEOTIDE SEQUENCE [LARGE SCALE GENOMIC DNA]</scope>
    <source>
        <strain evidence="4 5">K23C18032701</strain>
    </source>
</reference>
<keyword evidence="2" id="KW-0472">Membrane</keyword>
<organism evidence="4 5">
    <name type="scientific">Deminuibacter soli</name>
    <dbReference type="NCBI Taxonomy" id="2291815"/>
    <lineage>
        <taxon>Bacteria</taxon>
        <taxon>Pseudomonadati</taxon>
        <taxon>Bacteroidota</taxon>
        <taxon>Chitinophagia</taxon>
        <taxon>Chitinophagales</taxon>
        <taxon>Chitinophagaceae</taxon>
        <taxon>Deminuibacter</taxon>
    </lineage>
</organism>
<keyword evidence="5" id="KW-1185">Reference proteome</keyword>
<evidence type="ECO:0000256" key="3">
    <source>
        <dbReference type="SAM" id="SignalP"/>
    </source>
</evidence>
<dbReference type="Proteomes" id="UP000261284">
    <property type="component" value="Unassembled WGS sequence"/>
</dbReference>
<proteinExistence type="predicted"/>
<keyword evidence="2" id="KW-1133">Transmembrane helix</keyword>
<dbReference type="EMBL" id="QTJU01000001">
    <property type="protein sequence ID" value="RFM30100.1"/>
    <property type="molecule type" value="Genomic_DNA"/>
</dbReference>
<dbReference type="AlphaFoldDB" id="A0A3E1NQA4"/>
<feature type="transmembrane region" description="Helical" evidence="2">
    <location>
        <begin position="161"/>
        <end position="183"/>
    </location>
</feature>
<sequence>MKYCLLILLPVLLVCRVNAQTAVDSVVSAVTEKLDAMGDSVKKVQEQNKAISDSVNVMRDSLVHINNILAGSVSVDTTMLEQAQQHPELYLYPRSIFKKGNQTGGDYLRLILSLVFLLFVLYKAYQFTINTALCKDMSLDENGQLVADPKLRPYSYARVQLLWWTLIVFFCFIYFYAITGVLIPLNETAVILLGCGALVYAGGKVIDTRQIKQTTCGGRTQDKIGKPDFFNDILSDESGISIHRFQAVVFNVVFGMAFISFFFERIHTQVYPLITFSEWQFALIGISSATYLGLKAAENGHAKDLDDGNDAGNNQNAGDEETGKGEQAARNPDKF</sequence>
<feature type="signal peptide" evidence="3">
    <location>
        <begin position="1"/>
        <end position="19"/>
    </location>
</feature>
<feature type="region of interest" description="Disordered" evidence="1">
    <location>
        <begin position="303"/>
        <end position="335"/>
    </location>
</feature>
<dbReference type="OrthoDB" id="795005at2"/>
<feature type="chain" id="PRO_5017704147" evidence="3">
    <location>
        <begin position="20"/>
        <end position="335"/>
    </location>
</feature>
<protein>
    <submittedName>
        <fullName evidence="4">Uncharacterized protein</fullName>
    </submittedName>
</protein>
<accession>A0A3E1NQA4</accession>
<dbReference type="RefSeq" id="WP_116845856.1">
    <property type="nucleotide sequence ID" value="NZ_QTJU01000001.1"/>
</dbReference>
<keyword evidence="3" id="KW-0732">Signal</keyword>
<name>A0A3E1NQA4_9BACT</name>
<evidence type="ECO:0000256" key="1">
    <source>
        <dbReference type="SAM" id="MobiDB-lite"/>
    </source>
</evidence>
<gene>
    <name evidence="4" type="ORF">DXN05_03760</name>
</gene>
<evidence type="ECO:0000256" key="2">
    <source>
        <dbReference type="SAM" id="Phobius"/>
    </source>
</evidence>
<evidence type="ECO:0000313" key="5">
    <source>
        <dbReference type="Proteomes" id="UP000261284"/>
    </source>
</evidence>